<evidence type="ECO:0000256" key="1">
    <source>
        <dbReference type="SAM" id="Phobius"/>
    </source>
</evidence>
<feature type="domain" description="Inner membrane protein YgaP-like transmembrane" evidence="2">
    <location>
        <begin position="1"/>
        <end position="60"/>
    </location>
</feature>
<keyword evidence="1" id="KW-1133">Transmembrane helix</keyword>
<evidence type="ECO:0000313" key="3">
    <source>
        <dbReference type="EMBL" id="RUO74962.1"/>
    </source>
</evidence>
<accession>A0A432ZC84</accession>
<keyword evidence="4" id="KW-1185">Reference proteome</keyword>
<keyword evidence="1" id="KW-0812">Transmembrane</keyword>
<name>A0A432ZC84_9GAMM</name>
<dbReference type="Proteomes" id="UP000287022">
    <property type="component" value="Unassembled WGS sequence"/>
</dbReference>
<gene>
    <name evidence="3" type="ORF">CWI80_06445</name>
</gene>
<evidence type="ECO:0000313" key="4">
    <source>
        <dbReference type="Proteomes" id="UP000287022"/>
    </source>
</evidence>
<dbReference type="AlphaFoldDB" id="A0A432ZC84"/>
<dbReference type="EMBL" id="PIQE01000001">
    <property type="protein sequence ID" value="RUO74962.1"/>
    <property type="molecule type" value="Genomic_DNA"/>
</dbReference>
<protein>
    <submittedName>
        <fullName evidence="3">DUF2892 domain-containing protein</fullName>
    </submittedName>
</protein>
<organism evidence="3 4">
    <name type="scientific">Pseudidiomarina sediminum</name>
    <dbReference type="NCBI Taxonomy" id="431675"/>
    <lineage>
        <taxon>Bacteria</taxon>
        <taxon>Pseudomonadati</taxon>
        <taxon>Pseudomonadota</taxon>
        <taxon>Gammaproteobacteria</taxon>
        <taxon>Alteromonadales</taxon>
        <taxon>Idiomarinaceae</taxon>
        <taxon>Pseudidiomarina</taxon>
    </lineage>
</organism>
<proteinExistence type="predicted"/>
<reference evidence="4" key="1">
    <citation type="journal article" date="2018" name="Front. Microbiol.">
        <title>Genome-Based Analysis Reveals the Taxonomy and Diversity of the Family Idiomarinaceae.</title>
        <authorList>
            <person name="Liu Y."/>
            <person name="Lai Q."/>
            <person name="Shao Z."/>
        </authorList>
    </citation>
    <scope>NUCLEOTIDE SEQUENCE [LARGE SCALE GENOMIC DNA]</scope>
    <source>
        <strain evidence="4">c121</strain>
    </source>
</reference>
<dbReference type="STRING" id="1122124.GCA_000423165_00125"/>
<comment type="caution">
    <text evidence="3">The sequence shown here is derived from an EMBL/GenBank/DDBJ whole genome shotgun (WGS) entry which is preliminary data.</text>
</comment>
<dbReference type="InterPro" id="IPR021309">
    <property type="entry name" value="YgaP-like_TM"/>
</dbReference>
<keyword evidence="1" id="KW-0472">Membrane</keyword>
<feature type="transmembrane region" description="Helical" evidence="1">
    <location>
        <begin position="7"/>
        <end position="25"/>
    </location>
</feature>
<evidence type="ECO:0000259" key="2">
    <source>
        <dbReference type="Pfam" id="PF11127"/>
    </source>
</evidence>
<dbReference type="Pfam" id="PF11127">
    <property type="entry name" value="YgaP-like_TM"/>
    <property type="match status" value="1"/>
</dbReference>
<sequence length="64" mass="7042">MMQNVGGVDRLIRIVLGIVVMLWSLNAGNFWWIAGAVILATGLFRFCGLYKLLGISTCKLKTPT</sequence>